<dbReference type="PROSITE" id="PS51257">
    <property type="entry name" value="PROKAR_LIPOPROTEIN"/>
    <property type="match status" value="1"/>
</dbReference>
<keyword evidence="3" id="KW-1185">Reference proteome</keyword>
<evidence type="ECO:0000313" key="3">
    <source>
        <dbReference type="Proteomes" id="UP000317550"/>
    </source>
</evidence>
<sequence>MNRFSVFLIAGTVAGLSACAGMTVNNTSLLDGSRQFGKTELHTYPVRILAIDREYTIDVNPVRVEPGEHSLRVAAAPVAGFSQPVTKDVPFTVQACKRYYLAAKRTSPLRQDFELIVQQVEDRTDCHKG</sequence>
<evidence type="ECO:0000313" key="2">
    <source>
        <dbReference type="EMBL" id="QDQ27967.1"/>
    </source>
</evidence>
<dbReference type="KEGG" id="cari:FNU76_17350"/>
<dbReference type="Proteomes" id="UP000317550">
    <property type="component" value="Chromosome"/>
</dbReference>
<accession>A0A516SIJ1</accession>
<evidence type="ECO:0008006" key="4">
    <source>
        <dbReference type="Google" id="ProtNLM"/>
    </source>
</evidence>
<keyword evidence="1" id="KW-0732">Signal</keyword>
<feature type="signal peptide" evidence="1">
    <location>
        <begin position="1"/>
        <end position="20"/>
    </location>
</feature>
<dbReference type="AlphaFoldDB" id="A0A516SIJ1"/>
<dbReference type="EMBL" id="CP041730">
    <property type="protein sequence ID" value="QDQ27967.1"/>
    <property type="molecule type" value="Genomic_DNA"/>
</dbReference>
<proteinExistence type="predicted"/>
<protein>
    <recommendedName>
        <fullName evidence="4">Lipoprotein</fullName>
    </recommendedName>
</protein>
<gene>
    <name evidence="2" type="ORF">FNU76_17350</name>
</gene>
<organism evidence="2 3">
    <name type="scientific">Chitinimonas arctica</name>
    <dbReference type="NCBI Taxonomy" id="2594795"/>
    <lineage>
        <taxon>Bacteria</taxon>
        <taxon>Pseudomonadati</taxon>
        <taxon>Pseudomonadota</taxon>
        <taxon>Betaproteobacteria</taxon>
        <taxon>Neisseriales</taxon>
        <taxon>Chitinibacteraceae</taxon>
        <taxon>Chitinimonas</taxon>
    </lineage>
</organism>
<reference evidence="3" key="1">
    <citation type="submission" date="2019-07" db="EMBL/GenBank/DDBJ databases">
        <title>Chitinimonas sp. nov., isolated from Ny-Alesund, arctica soil.</title>
        <authorList>
            <person name="Xu Q."/>
            <person name="Peng F."/>
        </authorList>
    </citation>
    <scope>NUCLEOTIDE SEQUENCE [LARGE SCALE GENOMIC DNA]</scope>
    <source>
        <strain evidence="3">R3-44</strain>
    </source>
</reference>
<feature type="chain" id="PRO_5021765228" description="Lipoprotein" evidence="1">
    <location>
        <begin position="21"/>
        <end position="129"/>
    </location>
</feature>
<name>A0A516SIJ1_9NEIS</name>
<dbReference type="OrthoDB" id="1016457at2"/>
<evidence type="ECO:0000256" key="1">
    <source>
        <dbReference type="SAM" id="SignalP"/>
    </source>
</evidence>
<dbReference type="RefSeq" id="WP_144279354.1">
    <property type="nucleotide sequence ID" value="NZ_CP041730.1"/>
</dbReference>